<dbReference type="FunFam" id="3.30.200.20:FF:000175">
    <property type="entry name" value="Serine/threonine-protein kinase 17B"/>
    <property type="match status" value="1"/>
</dbReference>
<dbReference type="GO" id="GO:0004674">
    <property type="term" value="F:protein serine/threonine kinase activity"/>
    <property type="evidence" value="ECO:0007669"/>
    <property type="project" value="UniProtKB-KW"/>
</dbReference>
<dbReference type="InterPro" id="IPR017441">
    <property type="entry name" value="Protein_kinase_ATP_BS"/>
</dbReference>
<dbReference type="InterPro" id="IPR000719">
    <property type="entry name" value="Prot_kinase_dom"/>
</dbReference>
<dbReference type="GO" id="GO:0005634">
    <property type="term" value="C:nucleus"/>
    <property type="evidence" value="ECO:0007669"/>
    <property type="project" value="TreeGrafter"/>
</dbReference>
<dbReference type="PROSITE" id="PS00107">
    <property type="entry name" value="PROTEIN_KINASE_ATP"/>
    <property type="match status" value="1"/>
</dbReference>
<sequence>MPVLRELTMNSRVVTRDVTGRFREGDFHASYTVQNELGRGRFAVVRKCTCANSGRDFAAKFVRKRKMGRSCHEDILKEIRILEMSTDHPRMIRLHEVFETSSEVILVLEFAAGGELHPYCVAEKEDAFTEQDVVRLVRQILEGVHYLHQNNIVHLDLKPQNILLTSGLPCLGDIKLIDFGIARLVHNGEVIRDIVGTPEFVAPEVLNYEPITLATDMWSIGVLTYVMLTGISPFAGDDKQETFLNISQVNLDFPLEFFQDISDDAMDLIRRVCIKEPEKRLTAEECLNHPWLQGSCEKMTTKEPELRLAETDNNNHLKEDISKDEDFSDHCQGEDSEMTPHPHDSADSRVSNRDSSPDAIPTTCNQSTPQIFTATVTIRTVTPDQDCVDFGGNAKESEKRILDSEDSETAESVEANSDSSEQNDHCRSPYHSPSAPRRVLLKSKDALPKDLNHPKRICIQVV</sequence>
<keyword evidence="4" id="KW-0808">Transferase</keyword>
<evidence type="ECO:0000256" key="7">
    <source>
        <dbReference type="ARBA" id="ARBA00022840"/>
    </source>
</evidence>
<comment type="catalytic activity">
    <reaction evidence="9">
        <text>L-seryl-[protein] + ATP = O-phospho-L-seryl-[protein] + ADP + H(+)</text>
        <dbReference type="Rhea" id="RHEA:17989"/>
        <dbReference type="Rhea" id="RHEA-COMP:9863"/>
        <dbReference type="Rhea" id="RHEA-COMP:11604"/>
        <dbReference type="ChEBI" id="CHEBI:15378"/>
        <dbReference type="ChEBI" id="CHEBI:29999"/>
        <dbReference type="ChEBI" id="CHEBI:30616"/>
        <dbReference type="ChEBI" id="CHEBI:83421"/>
        <dbReference type="ChEBI" id="CHEBI:456216"/>
        <dbReference type="EC" id="2.7.11.1"/>
    </reaction>
</comment>
<evidence type="ECO:0000256" key="3">
    <source>
        <dbReference type="ARBA" id="ARBA00022553"/>
    </source>
</evidence>
<feature type="domain" description="Protein kinase" evidence="14">
    <location>
        <begin position="31"/>
        <end position="292"/>
    </location>
</feature>
<name>A0A913YXS6_PATMI</name>
<dbReference type="Proteomes" id="UP000887568">
    <property type="component" value="Unplaced"/>
</dbReference>
<proteinExistence type="inferred from homology"/>
<dbReference type="EC" id="2.7.11.1" evidence="1"/>
<keyword evidence="16" id="KW-1185">Reference proteome</keyword>
<evidence type="ECO:0000256" key="8">
    <source>
        <dbReference type="ARBA" id="ARBA00047899"/>
    </source>
</evidence>
<keyword evidence="2 12" id="KW-0723">Serine/threonine-protein kinase</keyword>
<reference evidence="15" key="1">
    <citation type="submission" date="2022-11" db="UniProtKB">
        <authorList>
            <consortium name="EnsemblMetazoa"/>
        </authorList>
    </citation>
    <scope>IDENTIFICATION</scope>
</reference>
<comment type="similarity">
    <text evidence="10">Belongs to the protein kinase superfamily. CAMK Ser/Thr protein kinase family. DAP kinase subfamily.</text>
</comment>
<evidence type="ECO:0000256" key="13">
    <source>
        <dbReference type="SAM" id="MobiDB-lite"/>
    </source>
</evidence>
<dbReference type="InterPro" id="IPR011009">
    <property type="entry name" value="Kinase-like_dom_sf"/>
</dbReference>
<dbReference type="SUPFAM" id="SSF56112">
    <property type="entry name" value="Protein kinase-like (PK-like)"/>
    <property type="match status" value="1"/>
</dbReference>
<accession>A0A913YXS6</accession>
<dbReference type="OrthoDB" id="504170at2759"/>
<dbReference type="GO" id="GO:0035556">
    <property type="term" value="P:intracellular signal transduction"/>
    <property type="evidence" value="ECO:0007669"/>
    <property type="project" value="TreeGrafter"/>
</dbReference>
<evidence type="ECO:0000256" key="5">
    <source>
        <dbReference type="ARBA" id="ARBA00022741"/>
    </source>
</evidence>
<dbReference type="EnsemblMetazoa" id="XM_038188631.1">
    <property type="protein sequence ID" value="XP_038044559.1"/>
    <property type="gene ID" value="LOC119719255"/>
</dbReference>
<dbReference type="PANTHER" id="PTHR24342:SF12">
    <property type="entry name" value="DEATH-ASSOCIATED PROTEIN KINASE RELATED"/>
    <property type="match status" value="1"/>
</dbReference>
<evidence type="ECO:0000313" key="16">
    <source>
        <dbReference type="Proteomes" id="UP000887568"/>
    </source>
</evidence>
<evidence type="ECO:0000256" key="11">
    <source>
        <dbReference type="PROSITE-ProRule" id="PRU10141"/>
    </source>
</evidence>
<protein>
    <recommendedName>
        <fullName evidence="1">non-specific serine/threonine protein kinase</fullName>
        <ecNumber evidence="1">2.7.11.1</ecNumber>
    </recommendedName>
</protein>
<evidence type="ECO:0000256" key="4">
    <source>
        <dbReference type="ARBA" id="ARBA00022679"/>
    </source>
</evidence>
<dbReference type="PROSITE" id="PS00108">
    <property type="entry name" value="PROTEIN_KINASE_ST"/>
    <property type="match status" value="1"/>
</dbReference>
<dbReference type="GeneID" id="119719255"/>
<evidence type="ECO:0000313" key="15">
    <source>
        <dbReference type="EnsemblMetazoa" id="XP_038044559.1"/>
    </source>
</evidence>
<evidence type="ECO:0000256" key="6">
    <source>
        <dbReference type="ARBA" id="ARBA00022777"/>
    </source>
</evidence>
<evidence type="ECO:0000256" key="12">
    <source>
        <dbReference type="RuleBase" id="RU000304"/>
    </source>
</evidence>
<dbReference type="Gene3D" id="1.10.510.10">
    <property type="entry name" value="Transferase(Phosphotransferase) domain 1"/>
    <property type="match status" value="1"/>
</dbReference>
<feature type="binding site" evidence="11">
    <location>
        <position position="64"/>
    </location>
    <ligand>
        <name>ATP</name>
        <dbReference type="ChEBI" id="CHEBI:30616"/>
    </ligand>
</feature>
<dbReference type="RefSeq" id="XP_038044559.1">
    <property type="nucleotide sequence ID" value="XM_038188631.1"/>
</dbReference>
<dbReference type="PANTHER" id="PTHR24342">
    <property type="entry name" value="SERINE/THREONINE-PROTEIN KINASE 17"/>
    <property type="match status" value="1"/>
</dbReference>
<evidence type="ECO:0000259" key="14">
    <source>
        <dbReference type="PROSITE" id="PS50011"/>
    </source>
</evidence>
<dbReference type="PROSITE" id="PS50011">
    <property type="entry name" value="PROTEIN_KINASE_DOM"/>
    <property type="match status" value="1"/>
</dbReference>
<feature type="region of interest" description="Disordered" evidence="13">
    <location>
        <begin position="397"/>
        <end position="437"/>
    </location>
</feature>
<dbReference type="AlphaFoldDB" id="A0A913YXS6"/>
<feature type="region of interest" description="Disordered" evidence="13">
    <location>
        <begin position="312"/>
        <end position="366"/>
    </location>
</feature>
<dbReference type="OMA" id="YCVAEKE"/>
<dbReference type="SMART" id="SM00220">
    <property type="entry name" value="S_TKc"/>
    <property type="match status" value="1"/>
</dbReference>
<dbReference type="FunFam" id="1.10.510.10:FF:001626">
    <property type="entry name" value="Death-associated protein kinase 2a"/>
    <property type="match status" value="1"/>
</dbReference>
<evidence type="ECO:0000256" key="2">
    <source>
        <dbReference type="ARBA" id="ARBA00022527"/>
    </source>
</evidence>
<dbReference type="Gene3D" id="3.30.200.20">
    <property type="entry name" value="Phosphorylase Kinase, domain 1"/>
    <property type="match status" value="1"/>
</dbReference>
<comment type="catalytic activity">
    <reaction evidence="8">
        <text>L-threonyl-[protein] + ATP = O-phospho-L-threonyl-[protein] + ADP + H(+)</text>
        <dbReference type="Rhea" id="RHEA:46608"/>
        <dbReference type="Rhea" id="RHEA-COMP:11060"/>
        <dbReference type="Rhea" id="RHEA-COMP:11605"/>
        <dbReference type="ChEBI" id="CHEBI:15378"/>
        <dbReference type="ChEBI" id="CHEBI:30013"/>
        <dbReference type="ChEBI" id="CHEBI:30616"/>
        <dbReference type="ChEBI" id="CHEBI:61977"/>
        <dbReference type="ChEBI" id="CHEBI:456216"/>
        <dbReference type="EC" id="2.7.11.1"/>
    </reaction>
</comment>
<organism evidence="15 16">
    <name type="scientific">Patiria miniata</name>
    <name type="common">Bat star</name>
    <name type="synonym">Asterina miniata</name>
    <dbReference type="NCBI Taxonomy" id="46514"/>
    <lineage>
        <taxon>Eukaryota</taxon>
        <taxon>Metazoa</taxon>
        <taxon>Echinodermata</taxon>
        <taxon>Eleutherozoa</taxon>
        <taxon>Asterozoa</taxon>
        <taxon>Asteroidea</taxon>
        <taxon>Valvatacea</taxon>
        <taxon>Valvatida</taxon>
        <taxon>Asterinidae</taxon>
        <taxon>Patiria</taxon>
    </lineage>
</organism>
<feature type="compositionally biased region" description="Basic and acidic residues" evidence="13">
    <location>
        <begin position="312"/>
        <end position="356"/>
    </location>
</feature>
<dbReference type="Pfam" id="PF00069">
    <property type="entry name" value="Pkinase"/>
    <property type="match status" value="1"/>
</dbReference>
<dbReference type="InterPro" id="IPR008271">
    <property type="entry name" value="Ser/Thr_kinase_AS"/>
</dbReference>
<keyword evidence="3" id="KW-0597">Phosphoprotein</keyword>
<keyword evidence="5 11" id="KW-0547">Nucleotide-binding</keyword>
<evidence type="ECO:0000256" key="10">
    <source>
        <dbReference type="ARBA" id="ARBA00060827"/>
    </source>
</evidence>
<dbReference type="GO" id="GO:0043065">
    <property type="term" value="P:positive regulation of apoptotic process"/>
    <property type="evidence" value="ECO:0007669"/>
    <property type="project" value="TreeGrafter"/>
</dbReference>
<dbReference type="GO" id="GO:0005524">
    <property type="term" value="F:ATP binding"/>
    <property type="evidence" value="ECO:0007669"/>
    <property type="project" value="UniProtKB-UniRule"/>
</dbReference>
<keyword evidence="7 11" id="KW-0067">ATP-binding</keyword>
<evidence type="ECO:0000256" key="1">
    <source>
        <dbReference type="ARBA" id="ARBA00012513"/>
    </source>
</evidence>
<keyword evidence="6" id="KW-0418">Kinase</keyword>
<evidence type="ECO:0000256" key="9">
    <source>
        <dbReference type="ARBA" id="ARBA00048679"/>
    </source>
</evidence>